<dbReference type="OrthoDB" id="2991127at2"/>
<keyword evidence="1" id="KW-0812">Transmembrane</keyword>
<name>A0A2U3D6C3_SULT2</name>
<proteinExistence type="predicted"/>
<keyword evidence="1" id="KW-0472">Membrane</keyword>
<reference evidence="2 3" key="1">
    <citation type="submission" date="2016-11" db="EMBL/GenBank/DDBJ databases">
        <title>Comparative genomics of Acidibacillus ferroxidans species.</title>
        <authorList>
            <person name="Oliveira G."/>
            <person name="Nunes G."/>
            <person name="Oliveira R."/>
            <person name="Araujo F."/>
            <person name="Salim A."/>
            <person name="Scholte L."/>
            <person name="Morais D."/>
            <person name="Nancucheo I."/>
            <person name="Johnson D.B."/>
            <person name="Grail B."/>
            <person name="Bittencourt J."/>
            <person name="Valadares R."/>
        </authorList>
    </citation>
    <scope>NUCLEOTIDE SEQUENCE [LARGE SCALE GENOMIC DNA]</scope>
    <source>
        <strain evidence="2 3">Y002</strain>
    </source>
</reference>
<accession>A0A2U3D6C3</accession>
<protein>
    <submittedName>
        <fullName evidence="2">Uncharacterized protein</fullName>
    </submittedName>
</protein>
<evidence type="ECO:0000313" key="2">
    <source>
        <dbReference type="EMBL" id="PWI56831.1"/>
    </source>
</evidence>
<gene>
    <name evidence="2" type="ORF">BM613_11805</name>
</gene>
<organism evidence="2 3">
    <name type="scientific">Sulfoacidibacillus thermotolerans</name>
    <name type="common">Acidibacillus sulfuroxidans</name>
    <dbReference type="NCBI Taxonomy" id="1765684"/>
    <lineage>
        <taxon>Bacteria</taxon>
        <taxon>Bacillati</taxon>
        <taxon>Bacillota</taxon>
        <taxon>Bacilli</taxon>
        <taxon>Bacillales</taxon>
        <taxon>Alicyclobacillaceae</taxon>
        <taxon>Sulfoacidibacillus</taxon>
    </lineage>
</organism>
<evidence type="ECO:0000313" key="3">
    <source>
        <dbReference type="Proteomes" id="UP000245380"/>
    </source>
</evidence>
<sequence length="198" mass="23898">MATNSAEKPDTENSSGEPVVNEWERNYVPRRMAHPKPRLTLRWLLAYMLSPLQPAPRVVESMQARTKKRPYQRQYLGRQSTRRRRRRLRRMYWLRFVKWSKRIAYSLLFSILAITILFWAKFAVVYNVPEYLQVGQFAQVQAYIVYKSWWFGPPIFDLEKYPILDPAHPEQSLVMQLQRYKDIVTDPFVVYVFMQHHE</sequence>
<keyword evidence="1" id="KW-1133">Transmembrane helix</keyword>
<comment type="caution">
    <text evidence="2">The sequence shown here is derived from an EMBL/GenBank/DDBJ whole genome shotgun (WGS) entry which is preliminary data.</text>
</comment>
<dbReference type="EMBL" id="MPDK01000025">
    <property type="protein sequence ID" value="PWI56831.1"/>
    <property type="molecule type" value="Genomic_DNA"/>
</dbReference>
<evidence type="ECO:0000256" key="1">
    <source>
        <dbReference type="SAM" id="Phobius"/>
    </source>
</evidence>
<dbReference type="AlphaFoldDB" id="A0A2U3D6C3"/>
<dbReference type="RefSeq" id="WP_109431412.1">
    <property type="nucleotide sequence ID" value="NZ_MPDK01000025.1"/>
</dbReference>
<dbReference type="Proteomes" id="UP000245380">
    <property type="component" value="Unassembled WGS sequence"/>
</dbReference>
<feature type="transmembrane region" description="Helical" evidence="1">
    <location>
        <begin position="103"/>
        <end position="126"/>
    </location>
</feature>
<keyword evidence="3" id="KW-1185">Reference proteome</keyword>